<protein>
    <recommendedName>
        <fullName evidence="4">Lipoprotein</fullName>
    </recommendedName>
</protein>
<organism evidence="2 3">
    <name type="scientific">Cryobacterium gelidum</name>
    <dbReference type="NCBI Taxonomy" id="1259164"/>
    <lineage>
        <taxon>Bacteria</taxon>
        <taxon>Bacillati</taxon>
        <taxon>Actinomycetota</taxon>
        <taxon>Actinomycetes</taxon>
        <taxon>Micrococcales</taxon>
        <taxon>Microbacteriaceae</taxon>
        <taxon>Cryobacterium</taxon>
    </lineage>
</organism>
<dbReference type="AlphaFoldDB" id="A0A4R9AYZ8"/>
<proteinExistence type="predicted"/>
<dbReference type="EMBL" id="SOHL01000006">
    <property type="protein sequence ID" value="TFD72945.1"/>
    <property type="molecule type" value="Genomic_DNA"/>
</dbReference>
<dbReference type="RefSeq" id="WP_134550637.1">
    <property type="nucleotide sequence ID" value="NZ_SOHL01000006.1"/>
</dbReference>
<evidence type="ECO:0000313" key="3">
    <source>
        <dbReference type="Proteomes" id="UP000297983"/>
    </source>
</evidence>
<keyword evidence="3" id="KW-1185">Reference proteome</keyword>
<gene>
    <name evidence="2" type="ORF">E3T50_03650</name>
</gene>
<comment type="caution">
    <text evidence="2">The sequence shown here is derived from an EMBL/GenBank/DDBJ whole genome shotgun (WGS) entry which is preliminary data.</text>
</comment>
<feature type="signal peptide" evidence="1">
    <location>
        <begin position="1"/>
        <end position="31"/>
    </location>
</feature>
<keyword evidence="1" id="KW-0732">Signal</keyword>
<evidence type="ECO:0000313" key="2">
    <source>
        <dbReference type="EMBL" id="TFD72945.1"/>
    </source>
</evidence>
<dbReference type="PROSITE" id="PS51257">
    <property type="entry name" value="PROKAR_LIPOPROTEIN"/>
    <property type="match status" value="1"/>
</dbReference>
<evidence type="ECO:0000256" key="1">
    <source>
        <dbReference type="SAM" id="SignalP"/>
    </source>
</evidence>
<feature type="chain" id="PRO_5020516548" description="Lipoprotein" evidence="1">
    <location>
        <begin position="32"/>
        <end position="223"/>
    </location>
</feature>
<sequence>MLAIIKSRKSWAALFVLTSSALVFLSGCANATPGPAASSSTAPASSLALTLDVAGQEQLDWEWERVLRESPDAVRPMIDIVRFVDNDDWGTARESCMHDLGWPDVRATADGGLESGMIQNSQLGAHALAMYTCNAKYPMDPKYNVPLTDEGLGELFDYFTDELQPCLAAEGYDTPEAPSRETFIDTYAETGGWNLYEGVAGGGQSEWNEINKKCPQLPADVDE</sequence>
<evidence type="ECO:0008006" key="4">
    <source>
        <dbReference type="Google" id="ProtNLM"/>
    </source>
</evidence>
<dbReference type="Proteomes" id="UP000297983">
    <property type="component" value="Unassembled WGS sequence"/>
</dbReference>
<accession>A0A4R9AYZ8</accession>
<reference evidence="2 3" key="1">
    <citation type="submission" date="2019-03" db="EMBL/GenBank/DDBJ databases">
        <title>Genomics of glacier-inhabiting Cryobacterium strains.</title>
        <authorList>
            <person name="Liu Q."/>
            <person name="Xin Y.-H."/>
        </authorList>
    </citation>
    <scope>NUCLEOTIDE SEQUENCE [LARGE SCALE GENOMIC DNA]</scope>
    <source>
        <strain evidence="2 3">Hz16</strain>
    </source>
</reference>
<name>A0A4R9AYZ8_9MICO</name>